<feature type="region of interest" description="Disordered" evidence="1">
    <location>
        <begin position="55"/>
        <end position="98"/>
    </location>
</feature>
<accession>A0A174R555</accession>
<feature type="signal peptide" evidence="2">
    <location>
        <begin position="1"/>
        <end position="22"/>
    </location>
</feature>
<keyword evidence="2" id="KW-0732">Signal</keyword>
<evidence type="ECO:0000256" key="1">
    <source>
        <dbReference type="SAM" id="MobiDB-lite"/>
    </source>
</evidence>
<name>A0A174R555_PHOVU</name>
<gene>
    <name evidence="3" type="ORF">VIC01_01589</name>
</gene>
<evidence type="ECO:0000313" key="4">
    <source>
        <dbReference type="Proteomes" id="UP000326091"/>
    </source>
</evidence>
<organism evidence="3 4">
    <name type="scientific">Phocaeicola vulgatus</name>
    <name type="common">Bacteroides vulgatus</name>
    <dbReference type="NCBI Taxonomy" id="821"/>
    <lineage>
        <taxon>Bacteria</taxon>
        <taxon>Pseudomonadati</taxon>
        <taxon>Bacteroidota</taxon>
        <taxon>Bacteroidia</taxon>
        <taxon>Bacteroidales</taxon>
        <taxon>Bacteroidaceae</taxon>
        <taxon>Phocaeicola</taxon>
    </lineage>
</organism>
<dbReference type="AlphaFoldDB" id="A0A174R555"/>
<protein>
    <submittedName>
        <fullName evidence="3">Uncharacterized protein</fullName>
    </submittedName>
</protein>
<feature type="chain" id="PRO_5044005521" evidence="2">
    <location>
        <begin position="23"/>
        <end position="129"/>
    </location>
</feature>
<dbReference type="EMBL" id="CP043529">
    <property type="protein sequence ID" value="QEW36071.1"/>
    <property type="molecule type" value="Genomic_DNA"/>
</dbReference>
<dbReference type="RefSeq" id="WP_227238733.1">
    <property type="nucleotide sequence ID" value="NZ_AP025232.1"/>
</dbReference>
<proteinExistence type="predicted"/>
<reference evidence="3 4" key="1">
    <citation type="submission" date="2019-09" db="EMBL/GenBank/DDBJ databases">
        <title>Commensal-derived Metabolites Govern Vibrio cholerae Pathogenesis in Host.</title>
        <authorList>
            <person name="Yoon S.S."/>
            <person name="Yoon M.Y."/>
        </authorList>
    </citation>
    <scope>NUCLEOTIDE SEQUENCE [LARGE SCALE GENOMIC DNA]</scope>
    <source>
        <strain evidence="3 4">VIC01</strain>
    </source>
</reference>
<sequence>MNAWKTMLVYTLLAMVAAPMFAPATNKAPQMVFRFVEENNMFKVKTAENAKQDELTLTDLQKQSETAAASQEKTSKPIHSRRVGKPMTTAPAFTRDGNCVTADARNNTPAGTATITDWQVQEVVNTTIK</sequence>
<evidence type="ECO:0000313" key="3">
    <source>
        <dbReference type="EMBL" id="QEW36071.1"/>
    </source>
</evidence>
<feature type="compositionally biased region" description="Polar residues" evidence="1">
    <location>
        <begin position="58"/>
        <end position="72"/>
    </location>
</feature>
<dbReference type="Proteomes" id="UP000326091">
    <property type="component" value="Chromosome"/>
</dbReference>
<evidence type="ECO:0000256" key="2">
    <source>
        <dbReference type="SAM" id="SignalP"/>
    </source>
</evidence>